<feature type="region of interest" description="Disordered" evidence="1">
    <location>
        <begin position="453"/>
        <end position="475"/>
    </location>
</feature>
<feature type="compositionally biased region" description="Low complexity" evidence="1">
    <location>
        <begin position="2093"/>
        <end position="2104"/>
    </location>
</feature>
<reference evidence="3" key="1">
    <citation type="submission" date="2013-04" db="EMBL/GenBank/DDBJ databases">
        <title>The Genome Sequence of Fonticula alba ATCC 38817.</title>
        <authorList>
            <consortium name="The Broad Institute Genomics Platform"/>
            <person name="Russ C."/>
            <person name="Cuomo C."/>
            <person name="Burger G."/>
            <person name="Gray M.W."/>
            <person name="Holland P.W.H."/>
            <person name="King N."/>
            <person name="Lang F.B.F."/>
            <person name="Roger A.J."/>
            <person name="Ruiz-Trillo I."/>
            <person name="Brown M."/>
            <person name="Walker B."/>
            <person name="Young S."/>
            <person name="Zeng Q."/>
            <person name="Gargeya S."/>
            <person name="Fitzgerald M."/>
            <person name="Haas B."/>
            <person name="Abouelleil A."/>
            <person name="Allen A.W."/>
            <person name="Alvarado L."/>
            <person name="Arachchi H.M."/>
            <person name="Berlin A.M."/>
            <person name="Chapman S.B."/>
            <person name="Gainer-Dewar J."/>
            <person name="Goldberg J."/>
            <person name="Griggs A."/>
            <person name="Gujja S."/>
            <person name="Hansen M."/>
            <person name="Howarth C."/>
            <person name="Imamovic A."/>
            <person name="Ireland A."/>
            <person name="Larimer J."/>
            <person name="McCowan C."/>
            <person name="Murphy C."/>
            <person name="Pearson M."/>
            <person name="Poon T.W."/>
            <person name="Priest M."/>
            <person name="Roberts A."/>
            <person name="Saif S."/>
            <person name="Shea T."/>
            <person name="Sisk P."/>
            <person name="Sykes S."/>
            <person name="Wortman J."/>
            <person name="Nusbaum C."/>
            <person name="Birren B."/>
        </authorList>
    </citation>
    <scope>NUCLEOTIDE SEQUENCE [LARGE SCALE GENOMIC DNA]</scope>
    <source>
        <strain evidence="3">ATCC 38817</strain>
    </source>
</reference>
<dbReference type="Gene3D" id="2.30.42.10">
    <property type="match status" value="1"/>
</dbReference>
<feature type="compositionally biased region" description="Low complexity" evidence="1">
    <location>
        <begin position="941"/>
        <end position="960"/>
    </location>
</feature>
<evidence type="ECO:0000313" key="3">
    <source>
        <dbReference type="EMBL" id="KCV72845.1"/>
    </source>
</evidence>
<feature type="region of interest" description="Disordered" evidence="1">
    <location>
        <begin position="1406"/>
        <end position="1427"/>
    </location>
</feature>
<evidence type="ECO:0000313" key="4">
    <source>
        <dbReference type="Proteomes" id="UP000030693"/>
    </source>
</evidence>
<feature type="compositionally biased region" description="Low complexity" evidence="1">
    <location>
        <begin position="1583"/>
        <end position="1602"/>
    </location>
</feature>
<sequence length="2410" mass="245852">MPSEPGSPMTGSNGSLNRVPPAVDIPRSPASPHWMERSPEASPPGVGGSPIGPGGGMSYPDSPAGSGAPWWPETGPGGSTSDLSDAGWSPGDDDPTGSRAAMDSASSATPMTTVPAAFVTVSPQDFLQYHRAPGSRSDMTNYGSHMPAGTVQFFTDSAVRPWRDYFLRLEFSRDTALPHLALYPRLKSRHPTIIPLFSALRIFLHGTPPPGASVQLRDCYSAGVPDVPPPRNMSHSHMFAIQTAGHLHHFCSVDMAESWVLALRQLRATARFRVLGPPRDPPPRAAYYLPPAAQAEPAVAPAAESPLPSPAPGAGDLQVPVFFLPPHRLTGDQMVSLRVGLSVIRAAAADLASPLHPPAFHFLDPLEESIPASDWPFECQLFKHLPMSMLCSSSATLVESIVTNLYFHFASFIASWSASTGDRPVAERGAAASRSQAAGTSSLEDALQSALRGSDVSTDDETFGGPGSDLAPEDIPHTTEGHFDAFADSHLFDSLLLNSSLDETVGKVRASWRLVAFTAASQSFLSITDLVNRVNTDILALVFVPVDPLFDSVALIPLSFSRSHPCFQDTGGSESPTDGTICSCALDSLSRLPLPVSTLQRLLQASPGSISCPEGAVSSVGAICERSRDVFLVLRMRAPVGLPPVSAMIPEQPVSSRNPTPLAYAQRMGALPVTGDLALRAVGLAGLLGQPVDVRQQPGSLFARDADHAAAMVSLCLGEWGAQAVTTAAAAAAAVSGVDPFAPLQHLSALGVAPAFARAAAEPAVGAQLLRLAQDTTAKFRRGATSGGGLLRRHRLFGSGATAAGAATDPELDPGRGGAPAGTAVLLPDCPRLSFEAQHSLFHLVLGYSARRLSAHVSTLPRALPMAAAPAATVAASPPASMPGTSYQPPVESPPGSPGRLFAEEVDSSASTDLDNGSGDEGADDGGTTGDGEFSDSDTEPPAGDPAGPSSPSSPAILAPVRGPSPGPAPAKASAGTPPPADQLFQPDSSSDESCAESLFETINPLDAVPPGEAALPPELQLIQHQDTDEDPDADDMVEEAGPGVLDAPLAVLTSHRSRLNLVSQPSGPAVAPSSVLGPAAEEADGPGAGAPVGPSVAELAHKRRADFALEVAHGHAQSARCLRRLMELSAAGDQLRLDPQALLLSAWQHIEPGSESGSDGGGGNVQGHVAGEVVASPGPGGPEGKGAAAAAAAAAAAGLPPLCGTAHLALERSSAGGWRRPMPGPQRPPGAPFLAAGLATPPSELEDGSAPGAYDAIPELGHILGLEAFDAACPAGLGTSFDLTIHSPEVLATLLPAVVYPDLAGRLAGHSPPKAALLDGGSALATVRMAGAGARLTLHADGRWRCSSRHLPAAGDLLSFSEGQRRRGFAAPWLRDLSSGRHRDIAAVPIQCGLDFHRLPLFAGQPPGHRTMGPASTPPPSPGGEVLPEPAPELARSWCWLGVASPGDLPAAGALDGLAAVVLSLARVPAAGGDTPGTGSPVAGQWVLRAHHPDTLLLLAGWDLVAELSAPASPEALESGPAVVPGGPPGGAVFRGSTRLDRLSAAVESAVAALTSADLFPEPSGDALSSSEGEDAEVHAEGSSPRLAGPGAASSGRSPSLDAGPSGDLRLHGQFLALGAMEFRPVGRELSGLGDLPLLSPDFSLAPGPAPAEVCPIDSVQDSQLLQPIDPANFFSSLLRSYAFVLDFLLVQQQSPVVEPECLSMWKCASDGAPVGPGPGPSPAAGPASGALGASDKRSFLSSLMDTVSVVRPGFGDGPAGGDSSGGVAAGGAPLSLLSPAAGHPVRSARAFGRQCLCPDALSREIRAGLFDACCQVLVSDVRLGVSPPHEVLLDSPVDLAWWQAWQAVLLAIEHLPGMRIQYWRQVLEQIPSPEELGFLAGPVGGSTPEAGTGTSRTLRSLALLSGVSAMGGSSGGSSGGGGGSSNGGGAAGGGSGSSSSPAGAASSSAADPNMVAAIVPATWYLYPGRLAGLQLRTFLSHLLNSGTLALFFKSLCAALASHHGAVPFAYGPRSVLRSKDFTHRLIHVLDHFDTLAVGTEDSHIAPFCSLLRPSGHIQMSTTVEARAFRGFRPRAGSSIEAEAQLSPVWTASGPSSSSAPGSVDPPTKVIDPPTKVIDPPTKTVDPAAAAAVAAAAAAEAVAPVGSSSGLGPPLPAGDGACGATGETPSSSPSLLDVALARVSSNADRLVLAPEPPVPEPTPEPVPEAVVAARRPAPPVRRPEIAALPEIHRGGFKVAVRLVRPAGQAFGLAFARDSLPPAVLSAHGVAVPAPDEDSEEEEEDRHAGQGVPVYRVSLVHPGTPAAQNGGLRPGDTILAMGGRGMVGFMSFEPMEFVLGSALEVEITALRTPLWPAPVAMGGTPAPAADAIPAAGQILDSMAGAVSSSASEVVSLFNTEVSSFLSRWRR</sequence>
<dbReference type="InterPro" id="IPR001478">
    <property type="entry name" value="PDZ"/>
</dbReference>
<feature type="region of interest" description="Disordered" evidence="1">
    <location>
        <begin position="2148"/>
        <end position="2174"/>
    </location>
</feature>
<feature type="compositionally biased region" description="Acidic residues" evidence="1">
    <location>
        <begin position="2275"/>
        <end position="2284"/>
    </location>
</feature>
<feature type="region of interest" description="Disordered" evidence="1">
    <location>
        <begin position="876"/>
        <end position="995"/>
    </location>
</feature>
<dbReference type="EMBL" id="KB932201">
    <property type="protein sequence ID" value="KCV72845.1"/>
    <property type="molecule type" value="Genomic_DNA"/>
</dbReference>
<dbReference type="GeneID" id="20525145"/>
<feature type="domain" description="PDZ" evidence="2">
    <location>
        <begin position="2297"/>
        <end position="2353"/>
    </location>
</feature>
<feature type="compositionally biased region" description="Low complexity" evidence="1">
    <location>
        <begin position="2148"/>
        <end position="2165"/>
    </location>
</feature>
<keyword evidence="4" id="KW-1185">Reference proteome</keyword>
<feature type="region of interest" description="Disordered" evidence="1">
    <location>
        <begin position="1562"/>
        <end position="1606"/>
    </location>
</feature>
<dbReference type="CDD" id="cd00136">
    <property type="entry name" value="PDZ_canonical"/>
    <property type="match status" value="1"/>
</dbReference>
<feature type="region of interest" description="Disordered" evidence="1">
    <location>
        <begin position="1153"/>
        <end position="1187"/>
    </location>
</feature>
<dbReference type="SUPFAM" id="SSF50156">
    <property type="entry name" value="PDZ domain-like"/>
    <property type="match status" value="1"/>
</dbReference>
<feature type="region of interest" description="Disordered" evidence="1">
    <location>
        <begin position="1915"/>
        <end position="1948"/>
    </location>
</feature>
<feature type="compositionally biased region" description="Low complexity" evidence="1">
    <location>
        <begin position="1939"/>
        <end position="1948"/>
    </location>
</feature>
<feature type="region of interest" description="Disordered" evidence="1">
    <location>
        <begin position="2272"/>
        <end position="2291"/>
    </location>
</feature>
<accession>A0A058ZEL3</accession>
<gene>
    <name evidence="3" type="ORF">H696_00420</name>
</gene>
<dbReference type="PROSITE" id="PS50106">
    <property type="entry name" value="PDZ"/>
    <property type="match status" value="1"/>
</dbReference>
<dbReference type="RefSeq" id="XP_009492546.1">
    <property type="nucleotide sequence ID" value="XM_009494271.1"/>
</dbReference>
<protein>
    <recommendedName>
        <fullName evidence="2">PDZ domain-containing protein</fullName>
    </recommendedName>
</protein>
<organism evidence="3">
    <name type="scientific">Fonticula alba</name>
    <name type="common">Slime mold</name>
    <dbReference type="NCBI Taxonomy" id="691883"/>
    <lineage>
        <taxon>Eukaryota</taxon>
        <taxon>Rotosphaerida</taxon>
        <taxon>Fonticulaceae</taxon>
        <taxon>Fonticula</taxon>
    </lineage>
</organism>
<feature type="region of interest" description="Disordered" evidence="1">
    <location>
        <begin position="1063"/>
        <end position="1092"/>
    </location>
</feature>
<name>A0A058ZEL3_FONAL</name>
<feature type="compositionally biased region" description="Gly residues" evidence="1">
    <location>
        <begin position="1915"/>
        <end position="1938"/>
    </location>
</feature>
<feature type="compositionally biased region" description="Gly residues" evidence="1">
    <location>
        <begin position="45"/>
        <end position="57"/>
    </location>
</feature>
<proteinExistence type="predicted"/>
<evidence type="ECO:0000256" key="1">
    <source>
        <dbReference type="SAM" id="MobiDB-lite"/>
    </source>
</evidence>
<feature type="region of interest" description="Disordered" evidence="1">
    <location>
        <begin position="1"/>
        <end position="109"/>
    </location>
</feature>
<feature type="region of interest" description="Disordered" evidence="1">
    <location>
        <begin position="2084"/>
        <end position="2109"/>
    </location>
</feature>
<dbReference type="InterPro" id="IPR036034">
    <property type="entry name" value="PDZ_sf"/>
</dbReference>
<evidence type="ECO:0000259" key="2">
    <source>
        <dbReference type="PROSITE" id="PS50106"/>
    </source>
</evidence>
<dbReference type="Proteomes" id="UP000030693">
    <property type="component" value="Unassembled WGS sequence"/>
</dbReference>